<feature type="transmembrane region" description="Helical" evidence="5">
    <location>
        <begin position="372"/>
        <end position="395"/>
    </location>
</feature>
<accession>A0A4R5F1A0</accession>
<evidence type="ECO:0000313" key="7">
    <source>
        <dbReference type="Proteomes" id="UP000295136"/>
    </source>
</evidence>
<sequence length="398" mass="40099">MTVRMSTCVPSAGGNKDTVDLYWDLTEFSRGAGRMPLIAVCAVWGVFWGSWSALLPAVKLQLGLSASDLGLALSAVPVGALPAMALAGRLARGRERSALLMCTVLFALSVAGIGLAGTAWQLALALLLVGAASGALDIALNLATGRAERESGRRLFQPVHAAFPVAVIAAAPATGLARSLGAGSATVLAAIGLIVVAASLTLLALPLGRGLPDTSSRTDRRSLVGAALLLGTLAACVLTIENSVEQWSVLLLEQHRGAGPLTASLAPSVYMAALTVGRLVVQALPRTPLRALHLVAGVGGGGGIALAALSDSVPVSMAGFALTGLALGPMVPALLSRAAADDSSGTLVWWVSTISYTGFVVSPLLVAGLSGWLGLPAAMAALGLLGLPLAGRLLLRRA</sequence>
<dbReference type="InterPro" id="IPR036259">
    <property type="entry name" value="MFS_trans_sf"/>
</dbReference>
<feature type="transmembrane region" description="Helical" evidence="5">
    <location>
        <begin position="37"/>
        <end position="57"/>
    </location>
</feature>
<protein>
    <submittedName>
        <fullName evidence="6">MFS transporter</fullName>
    </submittedName>
</protein>
<evidence type="ECO:0000256" key="1">
    <source>
        <dbReference type="ARBA" id="ARBA00004141"/>
    </source>
</evidence>
<keyword evidence="4 5" id="KW-0472">Membrane</keyword>
<evidence type="ECO:0000256" key="4">
    <source>
        <dbReference type="ARBA" id="ARBA00023136"/>
    </source>
</evidence>
<feature type="transmembrane region" description="Helical" evidence="5">
    <location>
        <begin position="98"/>
        <end position="116"/>
    </location>
</feature>
<dbReference type="InterPro" id="IPR051788">
    <property type="entry name" value="MFS_Transporter"/>
</dbReference>
<dbReference type="PANTHER" id="PTHR23514">
    <property type="entry name" value="BYPASS OF STOP CODON PROTEIN 6"/>
    <property type="match status" value="1"/>
</dbReference>
<dbReference type="PANTHER" id="PTHR23514:SF13">
    <property type="entry name" value="INNER MEMBRANE PROTEIN YBJJ"/>
    <property type="match status" value="1"/>
</dbReference>
<proteinExistence type="predicted"/>
<keyword evidence="2 5" id="KW-0812">Transmembrane</keyword>
<dbReference type="GO" id="GO:0022857">
    <property type="term" value="F:transmembrane transporter activity"/>
    <property type="evidence" value="ECO:0007669"/>
    <property type="project" value="InterPro"/>
</dbReference>
<comment type="subcellular location">
    <subcellularLocation>
        <location evidence="1">Membrane</location>
        <topology evidence="1">Multi-pass membrane protein</topology>
    </subcellularLocation>
</comment>
<feature type="transmembrane region" description="Helical" evidence="5">
    <location>
        <begin position="155"/>
        <end position="175"/>
    </location>
</feature>
<keyword evidence="3 5" id="KW-1133">Transmembrane helix</keyword>
<dbReference type="SUPFAM" id="SSF103473">
    <property type="entry name" value="MFS general substrate transporter"/>
    <property type="match status" value="1"/>
</dbReference>
<evidence type="ECO:0000256" key="5">
    <source>
        <dbReference type="SAM" id="Phobius"/>
    </source>
</evidence>
<name>A0A4R5F1A0_9ACTN</name>
<feature type="transmembrane region" description="Helical" evidence="5">
    <location>
        <begin position="292"/>
        <end position="309"/>
    </location>
</feature>
<organism evidence="6 7">
    <name type="scientific">Nonomuraea mesophila</name>
    <dbReference type="NCBI Taxonomy" id="2530382"/>
    <lineage>
        <taxon>Bacteria</taxon>
        <taxon>Bacillati</taxon>
        <taxon>Actinomycetota</taxon>
        <taxon>Actinomycetes</taxon>
        <taxon>Streptosporangiales</taxon>
        <taxon>Streptosporangiaceae</taxon>
        <taxon>Nonomuraea</taxon>
    </lineage>
</organism>
<evidence type="ECO:0000256" key="2">
    <source>
        <dbReference type="ARBA" id="ARBA00022692"/>
    </source>
</evidence>
<feature type="transmembrane region" description="Helical" evidence="5">
    <location>
        <begin position="69"/>
        <end position="91"/>
    </location>
</feature>
<feature type="transmembrane region" description="Helical" evidence="5">
    <location>
        <begin position="260"/>
        <end position="280"/>
    </location>
</feature>
<reference evidence="6 7" key="1">
    <citation type="submission" date="2019-03" db="EMBL/GenBank/DDBJ databases">
        <title>Draft genome sequences of novel Actinobacteria.</title>
        <authorList>
            <person name="Sahin N."/>
            <person name="Ay H."/>
            <person name="Saygin H."/>
        </authorList>
    </citation>
    <scope>NUCLEOTIDE SEQUENCE [LARGE SCALE GENOMIC DNA]</scope>
    <source>
        <strain evidence="6 7">6K102</strain>
    </source>
</reference>
<feature type="transmembrane region" description="Helical" evidence="5">
    <location>
        <begin position="315"/>
        <end position="335"/>
    </location>
</feature>
<feature type="transmembrane region" description="Helical" evidence="5">
    <location>
        <begin position="122"/>
        <end position="143"/>
    </location>
</feature>
<feature type="transmembrane region" description="Helical" evidence="5">
    <location>
        <begin position="187"/>
        <end position="211"/>
    </location>
</feature>
<feature type="transmembrane region" description="Helical" evidence="5">
    <location>
        <begin position="223"/>
        <end position="240"/>
    </location>
</feature>
<dbReference type="EMBL" id="SMLD01000103">
    <property type="protein sequence ID" value="TDE41285.1"/>
    <property type="molecule type" value="Genomic_DNA"/>
</dbReference>
<dbReference type="AlphaFoldDB" id="A0A4R5F1A0"/>
<comment type="caution">
    <text evidence="6">The sequence shown here is derived from an EMBL/GenBank/DDBJ whole genome shotgun (WGS) entry which is preliminary data.</text>
</comment>
<feature type="transmembrane region" description="Helical" evidence="5">
    <location>
        <begin position="347"/>
        <end position="366"/>
    </location>
</feature>
<gene>
    <name evidence="6" type="ORF">E1295_31005</name>
</gene>
<dbReference type="Gene3D" id="1.20.1250.20">
    <property type="entry name" value="MFS general substrate transporter like domains"/>
    <property type="match status" value="2"/>
</dbReference>
<dbReference type="GO" id="GO:0016020">
    <property type="term" value="C:membrane"/>
    <property type="evidence" value="ECO:0007669"/>
    <property type="project" value="UniProtKB-SubCell"/>
</dbReference>
<dbReference type="Proteomes" id="UP000295136">
    <property type="component" value="Unassembled WGS sequence"/>
</dbReference>
<keyword evidence="7" id="KW-1185">Reference proteome</keyword>
<evidence type="ECO:0000256" key="3">
    <source>
        <dbReference type="ARBA" id="ARBA00022989"/>
    </source>
</evidence>
<evidence type="ECO:0000313" key="6">
    <source>
        <dbReference type="EMBL" id="TDE41285.1"/>
    </source>
</evidence>
<dbReference type="InterPro" id="IPR011701">
    <property type="entry name" value="MFS"/>
</dbReference>
<dbReference type="Pfam" id="PF07690">
    <property type="entry name" value="MFS_1"/>
    <property type="match status" value="1"/>
</dbReference>